<dbReference type="Gene3D" id="1.25.40.10">
    <property type="entry name" value="Tetratricopeptide repeat domain"/>
    <property type="match status" value="1"/>
</dbReference>
<dbReference type="GO" id="GO:0003723">
    <property type="term" value="F:RNA binding"/>
    <property type="evidence" value="ECO:0007669"/>
    <property type="project" value="InterPro"/>
</dbReference>
<dbReference type="Pfam" id="PF01535">
    <property type="entry name" value="PPR"/>
    <property type="match status" value="1"/>
</dbReference>
<dbReference type="Proteomes" id="UP000619265">
    <property type="component" value="Unassembled WGS sequence"/>
</dbReference>
<dbReference type="InterPro" id="IPR046960">
    <property type="entry name" value="PPR_At4g14850-like_plant"/>
</dbReference>
<dbReference type="NCBIfam" id="TIGR00756">
    <property type="entry name" value="PPR"/>
    <property type="match status" value="1"/>
</dbReference>
<dbReference type="GO" id="GO:0009451">
    <property type="term" value="P:RNA modification"/>
    <property type="evidence" value="ECO:0007669"/>
    <property type="project" value="InterPro"/>
</dbReference>
<dbReference type="PROSITE" id="PS51375">
    <property type="entry name" value="PPR"/>
    <property type="match status" value="1"/>
</dbReference>
<gene>
    <name evidence="3" type="ORF">F2P56_008063</name>
</gene>
<dbReference type="InterPro" id="IPR011990">
    <property type="entry name" value="TPR-like_helical_dom_sf"/>
</dbReference>
<accession>A0A834D3W3</accession>
<evidence type="ECO:0000313" key="3">
    <source>
        <dbReference type="EMBL" id="KAF5476335.1"/>
    </source>
</evidence>
<proteinExistence type="predicted"/>
<organism evidence="3 4">
    <name type="scientific">Juglans regia</name>
    <name type="common">English walnut</name>
    <dbReference type="NCBI Taxonomy" id="51240"/>
    <lineage>
        <taxon>Eukaryota</taxon>
        <taxon>Viridiplantae</taxon>
        <taxon>Streptophyta</taxon>
        <taxon>Embryophyta</taxon>
        <taxon>Tracheophyta</taxon>
        <taxon>Spermatophyta</taxon>
        <taxon>Magnoliopsida</taxon>
        <taxon>eudicotyledons</taxon>
        <taxon>Gunneridae</taxon>
        <taxon>Pentapetalae</taxon>
        <taxon>rosids</taxon>
        <taxon>fabids</taxon>
        <taxon>Fagales</taxon>
        <taxon>Juglandaceae</taxon>
        <taxon>Juglans</taxon>
    </lineage>
</organism>
<protein>
    <recommendedName>
        <fullName evidence="5">Pentatricopeptide repeat-containing protein</fullName>
    </recommendedName>
</protein>
<evidence type="ECO:0000256" key="2">
    <source>
        <dbReference type="PROSITE-ProRule" id="PRU00708"/>
    </source>
</evidence>
<dbReference type="PANTHER" id="PTHR47926">
    <property type="entry name" value="PENTATRICOPEPTIDE REPEAT-CONTAINING PROTEIN"/>
    <property type="match status" value="1"/>
</dbReference>
<evidence type="ECO:0008006" key="5">
    <source>
        <dbReference type="Google" id="ProtNLM"/>
    </source>
</evidence>
<dbReference type="AlphaFoldDB" id="A0A834D3W3"/>
<dbReference type="EMBL" id="LIHL02000003">
    <property type="protein sequence ID" value="KAF5476335.1"/>
    <property type="molecule type" value="Genomic_DNA"/>
</dbReference>
<reference evidence="3" key="2">
    <citation type="submission" date="2020-03" db="EMBL/GenBank/DDBJ databases">
        <title>Walnut 2.0.</title>
        <authorList>
            <person name="Marrano A."/>
            <person name="Britton M."/>
            <person name="Zimin A.V."/>
            <person name="Zaini P.A."/>
            <person name="Workman R."/>
            <person name="Puiu D."/>
            <person name="Bianco L."/>
            <person name="Allen B.J."/>
            <person name="Troggio M."/>
            <person name="Leslie C.A."/>
            <person name="Timp W."/>
            <person name="Dendekar A."/>
            <person name="Salzberg S.L."/>
            <person name="Neale D.B."/>
        </authorList>
    </citation>
    <scope>NUCLEOTIDE SEQUENCE</scope>
    <source>
        <tissue evidence="3">Leaves</tissue>
    </source>
</reference>
<evidence type="ECO:0000256" key="1">
    <source>
        <dbReference type="ARBA" id="ARBA00022737"/>
    </source>
</evidence>
<keyword evidence="1" id="KW-0677">Repeat</keyword>
<feature type="repeat" description="PPR" evidence="2">
    <location>
        <begin position="24"/>
        <end position="58"/>
    </location>
</feature>
<evidence type="ECO:0000313" key="4">
    <source>
        <dbReference type="Proteomes" id="UP000619265"/>
    </source>
</evidence>
<dbReference type="Pfam" id="PF13812">
    <property type="entry name" value="PPR_3"/>
    <property type="match status" value="1"/>
</dbReference>
<name>A0A834D3W3_JUGRE</name>
<comment type="caution">
    <text evidence="3">The sequence shown here is derived from an EMBL/GenBank/DDBJ whole genome shotgun (WGS) entry which is preliminary data.</text>
</comment>
<dbReference type="FunFam" id="1.25.40.10:FF:000381">
    <property type="entry name" value="Pentatricopeptide repeat-containing protein"/>
    <property type="match status" value="1"/>
</dbReference>
<reference evidence="3" key="1">
    <citation type="submission" date="2015-10" db="EMBL/GenBank/DDBJ databases">
        <authorList>
            <person name="Martinez-Garcia P.J."/>
            <person name="Crepeau M.W."/>
            <person name="Puiu D."/>
            <person name="Gonzalez-Ibeas D."/>
            <person name="Whalen J."/>
            <person name="Stevens K."/>
            <person name="Paul R."/>
            <person name="Butterfield T."/>
            <person name="Britton M."/>
            <person name="Reagan R."/>
            <person name="Chakraborty S."/>
            <person name="Walawage S.L."/>
            <person name="Vasquez-Gross H.A."/>
            <person name="Cardeno C."/>
            <person name="Famula R."/>
            <person name="Pratt K."/>
            <person name="Kuruganti S."/>
            <person name="Aradhya M.K."/>
            <person name="Leslie C.A."/>
            <person name="Dandekar A.M."/>
            <person name="Salzberg S.L."/>
            <person name="Wegrzyn J.L."/>
            <person name="Langley C.H."/>
            <person name="Neale D.B."/>
        </authorList>
    </citation>
    <scope>NUCLEOTIDE SEQUENCE</scope>
    <source>
        <tissue evidence="3">Leaves</tissue>
    </source>
</reference>
<dbReference type="InterPro" id="IPR002885">
    <property type="entry name" value="PPR_rpt"/>
</dbReference>
<sequence length="124" mass="13954">MQRCIPKGRRADHGKIITSGFRLDVYANNHLISLYAKSNRKDDARKVFDAMLEMNLILWTALTSGYSQIGFKEEALNCFILMVIDGFNPNPYTYVGAISACASIGDVRAGKKIQGRIYRRMSKS</sequence>
<dbReference type="Gramene" id="Jr03_26350_p1">
    <property type="protein sequence ID" value="cds.Jr03_26350_p1"/>
    <property type="gene ID" value="Jr03_26350"/>
</dbReference>